<protein>
    <submittedName>
        <fullName evidence="3">CML14 protein</fullName>
    </submittedName>
</protein>
<dbReference type="SUPFAM" id="SSF47473">
    <property type="entry name" value="EF-hand"/>
    <property type="match status" value="1"/>
</dbReference>
<dbReference type="InterPro" id="IPR051001">
    <property type="entry name" value="Calbindin_Ca-bind"/>
</dbReference>
<dbReference type="Pfam" id="PF13499">
    <property type="entry name" value="EF-hand_7"/>
    <property type="match status" value="2"/>
</dbReference>
<dbReference type="PANTHER" id="PTHR19972:SF10">
    <property type="entry name" value="CALBINDIN-32"/>
    <property type="match status" value="1"/>
</dbReference>
<gene>
    <name evidence="3" type="primary">CML14</name>
    <name evidence="3" type="ORF">SPIL2461_LOCUS22909</name>
</gene>
<keyword evidence="4" id="KW-1185">Reference proteome</keyword>
<feature type="domain" description="EF-hand" evidence="2">
    <location>
        <begin position="156"/>
        <end position="191"/>
    </location>
</feature>
<dbReference type="PANTHER" id="PTHR19972">
    <property type="entry name" value="CALBINDIN"/>
    <property type="match status" value="1"/>
</dbReference>
<feature type="domain" description="EF-hand" evidence="2">
    <location>
        <begin position="115"/>
        <end position="150"/>
    </location>
</feature>
<feature type="domain" description="EF-hand" evidence="2">
    <location>
        <begin position="24"/>
        <end position="59"/>
    </location>
</feature>
<dbReference type="GO" id="GO:0005509">
    <property type="term" value="F:calcium ion binding"/>
    <property type="evidence" value="ECO:0007669"/>
    <property type="project" value="InterPro"/>
</dbReference>
<dbReference type="Gene3D" id="1.10.238.10">
    <property type="entry name" value="EF-hand"/>
    <property type="match status" value="2"/>
</dbReference>
<comment type="caution">
    <text evidence="3">The sequence shown here is derived from an EMBL/GenBank/DDBJ whole genome shotgun (WGS) entry which is preliminary data.</text>
</comment>
<dbReference type="InterPro" id="IPR002048">
    <property type="entry name" value="EF_hand_dom"/>
</dbReference>
<dbReference type="GO" id="GO:0051480">
    <property type="term" value="P:regulation of cytosolic calcium ion concentration"/>
    <property type="evidence" value="ECO:0007669"/>
    <property type="project" value="TreeGrafter"/>
</dbReference>
<dbReference type="SMART" id="SM00054">
    <property type="entry name" value="EFh"/>
    <property type="match status" value="3"/>
</dbReference>
<dbReference type="PROSITE" id="PS00018">
    <property type="entry name" value="EF_HAND_1"/>
    <property type="match status" value="1"/>
</dbReference>
<name>A0A812YCC0_SYMPI</name>
<dbReference type="CDD" id="cd00051">
    <property type="entry name" value="EFh"/>
    <property type="match status" value="1"/>
</dbReference>
<evidence type="ECO:0000313" key="3">
    <source>
        <dbReference type="EMBL" id="CAE7774894.1"/>
    </source>
</evidence>
<evidence type="ECO:0000259" key="2">
    <source>
        <dbReference type="PROSITE" id="PS50222"/>
    </source>
</evidence>
<dbReference type="GO" id="GO:0005829">
    <property type="term" value="C:cytosol"/>
    <property type="evidence" value="ECO:0007669"/>
    <property type="project" value="TreeGrafter"/>
</dbReference>
<organism evidence="3 4">
    <name type="scientific">Symbiodinium pilosum</name>
    <name type="common">Dinoflagellate</name>
    <dbReference type="NCBI Taxonomy" id="2952"/>
    <lineage>
        <taxon>Eukaryota</taxon>
        <taxon>Sar</taxon>
        <taxon>Alveolata</taxon>
        <taxon>Dinophyceae</taxon>
        <taxon>Suessiales</taxon>
        <taxon>Symbiodiniaceae</taxon>
        <taxon>Symbiodinium</taxon>
    </lineage>
</organism>
<dbReference type="InterPro" id="IPR018247">
    <property type="entry name" value="EF_Hand_1_Ca_BS"/>
</dbReference>
<accession>A0A812YCC0</accession>
<dbReference type="EMBL" id="CAJNIZ010047748">
    <property type="protein sequence ID" value="CAE7774894.1"/>
    <property type="molecule type" value="Genomic_DNA"/>
</dbReference>
<dbReference type="Proteomes" id="UP000649617">
    <property type="component" value="Unassembled WGS sequence"/>
</dbReference>
<dbReference type="AlphaFoldDB" id="A0A812YCC0"/>
<dbReference type="GO" id="GO:0005634">
    <property type="term" value="C:nucleus"/>
    <property type="evidence" value="ECO:0007669"/>
    <property type="project" value="TreeGrafter"/>
</dbReference>
<reference evidence="3" key="1">
    <citation type="submission" date="2021-02" db="EMBL/GenBank/DDBJ databases">
        <authorList>
            <person name="Dougan E. K."/>
            <person name="Rhodes N."/>
            <person name="Thang M."/>
            <person name="Chan C."/>
        </authorList>
    </citation>
    <scope>NUCLEOTIDE SEQUENCE</scope>
</reference>
<sequence length="212" mass="23711">MSAAVVAQKVAELRDDAQNIAQEQRNETVREIFERLDDNGSGSLDRSEVRSLLQQLNKGQQPTEEELTFVMKMAGGDGSVQPGKARADTRSLEIGRDNLMSAVTCWRIYQSSFADDKSMGVILFKKFDPEGTGKLDRKQLKALLEELSAESAEEEVTEEDLDFVLDRADILRDGTISKMELNQAIAAWYQRQNLKMSERATTSQRSSVCAIL</sequence>
<keyword evidence="1" id="KW-0106">Calcium</keyword>
<evidence type="ECO:0000313" key="4">
    <source>
        <dbReference type="Proteomes" id="UP000649617"/>
    </source>
</evidence>
<proteinExistence type="predicted"/>
<dbReference type="InterPro" id="IPR011992">
    <property type="entry name" value="EF-hand-dom_pair"/>
</dbReference>
<dbReference type="OrthoDB" id="435053at2759"/>
<evidence type="ECO:0000256" key="1">
    <source>
        <dbReference type="ARBA" id="ARBA00022837"/>
    </source>
</evidence>
<dbReference type="PROSITE" id="PS50222">
    <property type="entry name" value="EF_HAND_2"/>
    <property type="match status" value="3"/>
</dbReference>